<dbReference type="EMBL" id="VLKU01000013">
    <property type="protein sequence ID" value="TWI29753.1"/>
    <property type="molecule type" value="Genomic_DNA"/>
</dbReference>
<protein>
    <submittedName>
        <fullName evidence="1">Uncharacterized protein</fullName>
    </submittedName>
</protein>
<evidence type="ECO:0000313" key="2">
    <source>
        <dbReference type="Proteomes" id="UP000316225"/>
    </source>
</evidence>
<dbReference type="OrthoDB" id="7775421at2"/>
<keyword evidence="2" id="KW-1185">Reference proteome</keyword>
<organism evidence="1 2">
    <name type="scientific">Paracoccus sulfuroxidans</name>
    <dbReference type="NCBI Taxonomy" id="384678"/>
    <lineage>
        <taxon>Bacteria</taxon>
        <taxon>Pseudomonadati</taxon>
        <taxon>Pseudomonadota</taxon>
        <taxon>Alphaproteobacteria</taxon>
        <taxon>Rhodobacterales</taxon>
        <taxon>Paracoccaceae</taxon>
        <taxon>Paracoccus</taxon>
    </lineage>
</organism>
<dbReference type="Proteomes" id="UP000316225">
    <property type="component" value="Unassembled WGS sequence"/>
</dbReference>
<proteinExistence type="predicted"/>
<dbReference type="AlphaFoldDB" id="A0A562NCB4"/>
<dbReference type="RefSeq" id="WP_145399630.1">
    <property type="nucleotide sequence ID" value="NZ_VLKU01000013.1"/>
</dbReference>
<evidence type="ECO:0000313" key="1">
    <source>
        <dbReference type="EMBL" id="TWI29753.1"/>
    </source>
</evidence>
<reference evidence="1 2" key="1">
    <citation type="journal article" date="2015" name="Stand. Genomic Sci.">
        <title>Genomic Encyclopedia of Bacterial and Archaeal Type Strains, Phase III: the genomes of soil and plant-associated and newly described type strains.</title>
        <authorList>
            <person name="Whitman W.B."/>
            <person name="Woyke T."/>
            <person name="Klenk H.P."/>
            <person name="Zhou Y."/>
            <person name="Lilburn T.G."/>
            <person name="Beck B.J."/>
            <person name="De Vos P."/>
            <person name="Vandamme P."/>
            <person name="Eisen J.A."/>
            <person name="Garrity G."/>
            <person name="Hugenholtz P."/>
            <person name="Kyrpides N.C."/>
        </authorList>
    </citation>
    <scope>NUCLEOTIDE SEQUENCE [LARGE SCALE GENOMIC DNA]</scope>
    <source>
        <strain evidence="1 2">CGMCC 1.5364</strain>
    </source>
</reference>
<comment type="caution">
    <text evidence="1">The sequence shown here is derived from an EMBL/GenBank/DDBJ whole genome shotgun (WGS) entry which is preliminary data.</text>
</comment>
<sequence length="98" mass="10540">MTDPSSFRSPEFWVAVAIALIVKIKTTAQLGPVKIITTIAVAVGAAWVGTDYTASVLGVPEPVAAAIVTLTAEGAMRWLLLAVDDPKNAIDLWKHWRR</sequence>
<gene>
    <name evidence="1" type="ORF">IQ24_03570</name>
</gene>
<accession>A0A562NCB4</accession>
<name>A0A562NCB4_9RHOB</name>